<name>A0AAE9PWB1_9CAUD</name>
<gene>
    <name evidence="1" type="ORF">A54_56</name>
</gene>
<dbReference type="Proteomes" id="UP001236076">
    <property type="component" value="Segment"/>
</dbReference>
<reference evidence="1 2" key="1">
    <citation type="submission" date="2022-10" db="EMBL/GenBank/DDBJ databases">
        <authorList>
            <person name="Cortes-Martin A."/>
            <person name="Buttimer C.T.H."/>
            <person name="Hill C."/>
        </authorList>
    </citation>
    <scope>NUCLEOTIDE SEQUENCE [LARGE SCALE GENOMIC DNA]</scope>
</reference>
<keyword evidence="2" id="KW-1185">Reference proteome</keyword>
<organism evidence="1 2">
    <name type="scientific">Escherichia phage A5-4</name>
    <dbReference type="NCBI Taxonomy" id="2996162"/>
    <lineage>
        <taxon>Viruses</taxon>
        <taxon>Duplodnaviria</taxon>
        <taxon>Heunggongvirae</taxon>
        <taxon>Uroviricota</taxon>
        <taxon>Caudoviricetes</taxon>
        <taxon>Vequintavirinae</taxon>
    </lineage>
</organism>
<protein>
    <submittedName>
        <fullName evidence="1">Uncharacterized protein</fullName>
    </submittedName>
</protein>
<sequence length="71" mass="8236">MTKIVTYVFEGDSVPSEFFEDVYSNDRGVEPLKVLLVDVTNYGDDIEVTVQGTTREVIDERMKYWTLLLKK</sequence>
<evidence type="ECO:0000313" key="2">
    <source>
        <dbReference type="Proteomes" id="UP001236076"/>
    </source>
</evidence>
<accession>A0AAE9PWB1</accession>
<evidence type="ECO:0000313" key="1">
    <source>
        <dbReference type="EMBL" id="UZZ64296.1"/>
    </source>
</evidence>
<proteinExistence type="predicted"/>
<dbReference type="EMBL" id="OP744025">
    <property type="protein sequence ID" value="UZZ64296.1"/>
    <property type="molecule type" value="Genomic_DNA"/>
</dbReference>